<sequence length="74" mass="8776">MAKQKYYPEEVLIEMMQQGEIGWLEYVNRFSEEWQNEFEDYCRENGFAINNESAEQFVHSKSEELEDALSNGDA</sequence>
<reference evidence="1 2" key="1">
    <citation type="submission" date="2016-10" db="EMBL/GenBank/DDBJ databases">
        <authorList>
            <person name="de Groot N.N."/>
        </authorList>
    </citation>
    <scope>NUCLEOTIDE SEQUENCE [LARGE SCALE GENOMIC DNA]</scope>
    <source>
        <strain evidence="1 2">NLAE-zl-C500</strain>
    </source>
</reference>
<protein>
    <submittedName>
        <fullName evidence="1">Uncharacterized protein</fullName>
    </submittedName>
</protein>
<dbReference type="Proteomes" id="UP000183670">
    <property type="component" value="Unassembled WGS sequence"/>
</dbReference>
<accession>A0A1G6G4H8</accession>
<dbReference type="AlphaFoldDB" id="A0A1G6G4H8"/>
<evidence type="ECO:0000313" key="2">
    <source>
        <dbReference type="Proteomes" id="UP000183670"/>
    </source>
</evidence>
<organism evidence="1 2">
    <name type="scientific">Bacteroides ovatus</name>
    <dbReference type="NCBI Taxonomy" id="28116"/>
    <lineage>
        <taxon>Bacteria</taxon>
        <taxon>Pseudomonadati</taxon>
        <taxon>Bacteroidota</taxon>
        <taxon>Bacteroidia</taxon>
        <taxon>Bacteroidales</taxon>
        <taxon>Bacteroidaceae</taxon>
        <taxon>Bacteroides</taxon>
    </lineage>
</organism>
<evidence type="ECO:0000313" key="1">
    <source>
        <dbReference type="EMBL" id="SDB76890.1"/>
    </source>
</evidence>
<name>A0A1G6G4H8_BACOV</name>
<dbReference type="EMBL" id="FMYE01000014">
    <property type="protein sequence ID" value="SDB76890.1"/>
    <property type="molecule type" value="Genomic_DNA"/>
</dbReference>
<proteinExistence type="predicted"/>
<dbReference type="RefSeq" id="WP_046151591.1">
    <property type="nucleotide sequence ID" value="NZ_FMYE01000014.1"/>
</dbReference>
<gene>
    <name evidence="1" type="ORF">SAMN05192581_101454</name>
</gene>